<evidence type="ECO:0000313" key="3">
    <source>
        <dbReference type="EMBL" id="GHO97729.1"/>
    </source>
</evidence>
<proteinExistence type="predicted"/>
<dbReference type="InterPro" id="IPR021994">
    <property type="entry name" value="DUF3592"/>
</dbReference>
<protein>
    <recommendedName>
        <fullName evidence="2">DUF3592 domain-containing protein</fullName>
    </recommendedName>
</protein>
<name>A0A8J3ITR8_9CHLR</name>
<sequence length="372" mass="41592">MLRIFWSTGFFQGRRFTILSWIGAAFFGFGLLFTLISGILFLTSGFFQLQKYVQGQCTITEKHMESELSTQTDNKGRSSTTTVYRPSFTYQVHAANGRVYTGYNYQYSEMSSSSRGGEQAILDRFQLNGTYPCWYNPASPSEAVLDHSVGVGNWIIVGAFLAFGLFFGVAGVIMMFKGWRPISEEEQFLASVSGSSQSGSVLPSLGSIFEGVSEVLSSGESQIDEATRASSFLQTNNMLWTPPAEEIAPAEREDMMSSNEIVERYMALWNEEDDETRRELIEQLWVEAGVQLLSSREYRGYDELEERVTGAHKQFVKTGGYIFRRAGEVKEHHGAIKLDWEMVPAGGGEVAGTGTVFLLLSEDGRIHTDYQF</sequence>
<dbReference type="RefSeq" id="WP_220208510.1">
    <property type="nucleotide sequence ID" value="NZ_BNJK01000002.1"/>
</dbReference>
<evidence type="ECO:0000259" key="2">
    <source>
        <dbReference type="Pfam" id="PF12158"/>
    </source>
</evidence>
<evidence type="ECO:0000256" key="1">
    <source>
        <dbReference type="SAM" id="Phobius"/>
    </source>
</evidence>
<feature type="domain" description="DUF3592" evidence="2">
    <location>
        <begin position="58"/>
        <end position="148"/>
    </location>
</feature>
<feature type="transmembrane region" description="Helical" evidence="1">
    <location>
        <begin position="21"/>
        <end position="42"/>
    </location>
</feature>
<evidence type="ECO:0000313" key="4">
    <source>
        <dbReference type="Proteomes" id="UP000597444"/>
    </source>
</evidence>
<dbReference type="SUPFAM" id="SSF54427">
    <property type="entry name" value="NTF2-like"/>
    <property type="match status" value="1"/>
</dbReference>
<dbReference type="EMBL" id="BNJK01000002">
    <property type="protein sequence ID" value="GHO97729.1"/>
    <property type="molecule type" value="Genomic_DNA"/>
</dbReference>
<feature type="transmembrane region" description="Helical" evidence="1">
    <location>
        <begin position="154"/>
        <end position="176"/>
    </location>
</feature>
<keyword evidence="1" id="KW-0812">Transmembrane</keyword>
<dbReference type="AlphaFoldDB" id="A0A8J3ITR8"/>
<dbReference type="Gene3D" id="3.10.450.50">
    <property type="match status" value="1"/>
</dbReference>
<dbReference type="InterPro" id="IPR032710">
    <property type="entry name" value="NTF2-like_dom_sf"/>
</dbReference>
<dbReference type="Pfam" id="PF12158">
    <property type="entry name" value="DUF3592"/>
    <property type="match status" value="1"/>
</dbReference>
<keyword evidence="1" id="KW-1133">Transmembrane helix</keyword>
<comment type="caution">
    <text evidence="3">The sequence shown here is derived from an EMBL/GenBank/DDBJ whole genome shotgun (WGS) entry which is preliminary data.</text>
</comment>
<organism evidence="3 4">
    <name type="scientific">Reticulibacter mediterranei</name>
    <dbReference type="NCBI Taxonomy" id="2778369"/>
    <lineage>
        <taxon>Bacteria</taxon>
        <taxon>Bacillati</taxon>
        <taxon>Chloroflexota</taxon>
        <taxon>Ktedonobacteria</taxon>
        <taxon>Ktedonobacterales</taxon>
        <taxon>Reticulibacteraceae</taxon>
        <taxon>Reticulibacter</taxon>
    </lineage>
</organism>
<reference evidence="3" key="1">
    <citation type="submission" date="2020-10" db="EMBL/GenBank/DDBJ databases">
        <title>Taxonomic study of unclassified bacteria belonging to the class Ktedonobacteria.</title>
        <authorList>
            <person name="Yabe S."/>
            <person name="Wang C.M."/>
            <person name="Zheng Y."/>
            <person name="Sakai Y."/>
            <person name="Cavaletti L."/>
            <person name="Monciardini P."/>
            <person name="Donadio S."/>
        </authorList>
    </citation>
    <scope>NUCLEOTIDE SEQUENCE</scope>
    <source>
        <strain evidence="3">ID150040</strain>
    </source>
</reference>
<accession>A0A8J3ITR8</accession>
<dbReference type="Proteomes" id="UP000597444">
    <property type="component" value="Unassembled WGS sequence"/>
</dbReference>
<gene>
    <name evidence="3" type="ORF">KSF_077770</name>
</gene>
<keyword evidence="4" id="KW-1185">Reference proteome</keyword>
<keyword evidence="1" id="KW-0472">Membrane</keyword>